<evidence type="ECO:0000313" key="2">
    <source>
        <dbReference type="EMBL" id="GAJ19715.1"/>
    </source>
</evidence>
<dbReference type="AlphaFoldDB" id="X1W075"/>
<feature type="region of interest" description="Disordered" evidence="1">
    <location>
        <begin position="25"/>
        <end position="59"/>
    </location>
</feature>
<evidence type="ECO:0000256" key="1">
    <source>
        <dbReference type="SAM" id="MobiDB-lite"/>
    </source>
</evidence>
<sequence>SGIQKLLNENAAIELSKIKIDFSEKKRRTRKVAKGKQAPTKQEKLAISEPPPDIGTTQT</sequence>
<proteinExistence type="predicted"/>
<reference evidence="2" key="1">
    <citation type="journal article" date="2014" name="Front. Microbiol.">
        <title>High frequency of phylogenetically diverse reductive dehalogenase-homologous genes in deep subseafloor sedimentary metagenomes.</title>
        <authorList>
            <person name="Kawai M."/>
            <person name="Futagami T."/>
            <person name="Toyoda A."/>
            <person name="Takaki Y."/>
            <person name="Nishi S."/>
            <person name="Hori S."/>
            <person name="Arai W."/>
            <person name="Tsubouchi T."/>
            <person name="Morono Y."/>
            <person name="Uchiyama I."/>
            <person name="Ito T."/>
            <person name="Fujiyama A."/>
            <person name="Inagaki F."/>
            <person name="Takami H."/>
        </authorList>
    </citation>
    <scope>NUCLEOTIDE SEQUENCE</scope>
    <source>
        <strain evidence="2">Expedition CK06-06</strain>
    </source>
</reference>
<organism evidence="2">
    <name type="scientific">marine sediment metagenome</name>
    <dbReference type="NCBI Taxonomy" id="412755"/>
    <lineage>
        <taxon>unclassified sequences</taxon>
        <taxon>metagenomes</taxon>
        <taxon>ecological metagenomes</taxon>
    </lineage>
</organism>
<name>X1W075_9ZZZZ</name>
<accession>X1W075</accession>
<feature type="non-terminal residue" evidence="2">
    <location>
        <position position="1"/>
    </location>
</feature>
<gene>
    <name evidence="2" type="ORF">S12H4_61340</name>
</gene>
<dbReference type="EMBL" id="BARW01040682">
    <property type="protein sequence ID" value="GAJ19715.1"/>
    <property type="molecule type" value="Genomic_DNA"/>
</dbReference>
<feature type="compositionally biased region" description="Basic residues" evidence="1">
    <location>
        <begin position="25"/>
        <end position="34"/>
    </location>
</feature>
<protein>
    <submittedName>
        <fullName evidence="2">Uncharacterized protein</fullName>
    </submittedName>
</protein>
<comment type="caution">
    <text evidence="2">The sequence shown here is derived from an EMBL/GenBank/DDBJ whole genome shotgun (WGS) entry which is preliminary data.</text>
</comment>